<dbReference type="PANTHER" id="PTHR43767:SF1">
    <property type="entry name" value="NONRIBOSOMAL PEPTIDE SYNTHASE PES1 (EUROFUNG)-RELATED"/>
    <property type="match status" value="1"/>
</dbReference>
<dbReference type="EC" id="6.2.1.3" evidence="3"/>
<dbReference type="OrthoDB" id="9803968at2"/>
<organism evidence="3 4">
    <name type="scientific">Lysobacter capsici AZ78</name>
    <dbReference type="NCBI Taxonomy" id="1444315"/>
    <lineage>
        <taxon>Bacteria</taxon>
        <taxon>Pseudomonadati</taxon>
        <taxon>Pseudomonadota</taxon>
        <taxon>Gammaproteobacteria</taxon>
        <taxon>Lysobacterales</taxon>
        <taxon>Lysobacteraceae</taxon>
        <taxon>Lysobacter</taxon>
    </lineage>
</organism>
<dbReference type="AlphaFoldDB" id="A0A108U970"/>
<accession>A0A108U970</accession>
<name>A0A108U970_9GAMM</name>
<dbReference type="InterPro" id="IPR025110">
    <property type="entry name" value="AMP-bd_C"/>
</dbReference>
<feature type="domain" description="AMP-dependent synthetase/ligase" evidence="1">
    <location>
        <begin position="22"/>
        <end position="374"/>
    </location>
</feature>
<dbReference type="GO" id="GO:0004467">
    <property type="term" value="F:long-chain fatty acid-CoA ligase activity"/>
    <property type="evidence" value="ECO:0007669"/>
    <property type="project" value="UniProtKB-EC"/>
</dbReference>
<dbReference type="PROSITE" id="PS00455">
    <property type="entry name" value="AMP_BINDING"/>
    <property type="match status" value="1"/>
</dbReference>
<dbReference type="Pfam" id="PF00501">
    <property type="entry name" value="AMP-binding"/>
    <property type="match status" value="1"/>
</dbReference>
<proteinExistence type="predicted"/>
<dbReference type="Proteomes" id="UP000023435">
    <property type="component" value="Unassembled WGS sequence"/>
</dbReference>
<dbReference type="InterPro" id="IPR000873">
    <property type="entry name" value="AMP-dep_synth/lig_dom"/>
</dbReference>
<keyword evidence="3" id="KW-0436">Ligase</keyword>
<dbReference type="Gene3D" id="3.30.300.30">
    <property type="match status" value="1"/>
</dbReference>
<protein>
    <submittedName>
        <fullName evidence="3">Long-chain-fatty-acid--CoA ligase</fullName>
        <ecNumber evidence="3">6.2.1.3</ecNumber>
    </submittedName>
</protein>
<sequence>MLNIPAPLLPEIFATHGRWLGAKPAIVAPDRSLDWRSLDAQTNRIANALIARGARHGDRIAMLMSNCIEMAELIVGIMKAGCVAVPLNTAVSDASAAAMIADAGATMVFATADHAARVQPVAGVMRIEVGAVASARDDSASAAGWKAYPDWLGTAGVEPPKLPIAGEDLCNIIYSSGTTGEPKGIVHSHQARLLWAYDVGLALRQHSGTRSLIVTGLYSNISWAALLGTWLSGGTVVLRHGFDVADTLAMIARERITHTAMVPVQYQRLLDHPAFAATDRSSLQMVMSVGSSLPLATKARLIETCRCDVVEVYGTTEGILTALAPEDAQGRLASVGKPLPGVELSILDADDRPVAAGQAGEIVGRSRFAMDAYWRRPAATAEAMWVDADGRPWLRTGDIGRLDDEGYLYILDRKKDLIISGGQNLYPADIEAVLMQHEDVGECAVIGIPSPTWGESPLALVVLKDGGFKPRGAGDAEQIKDWLNQRVGKQQRVVAVELRERLPRNPTGKLLKRELRAPYWQDVRPGG</sequence>
<dbReference type="Pfam" id="PF13193">
    <property type="entry name" value="AMP-binding_C"/>
    <property type="match status" value="1"/>
</dbReference>
<dbReference type="InterPro" id="IPR045851">
    <property type="entry name" value="AMP-bd_C_sf"/>
</dbReference>
<evidence type="ECO:0000313" key="4">
    <source>
        <dbReference type="Proteomes" id="UP000023435"/>
    </source>
</evidence>
<dbReference type="InterPro" id="IPR042099">
    <property type="entry name" value="ANL_N_sf"/>
</dbReference>
<comment type="caution">
    <text evidence="3">The sequence shown here is derived from an EMBL/GenBank/DDBJ whole genome shotgun (WGS) entry which is preliminary data.</text>
</comment>
<gene>
    <name evidence="3" type="ORF">AZ78_2414</name>
</gene>
<dbReference type="InterPro" id="IPR020845">
    <property type="entry name" value="AMP-binding_CS"/>
</dbReference>
<reference evidence="3 4" key="1">
    <citation type="journal article" date="2014" name="Genome Announc.">
        <title>Draft Genome Sequence of Lysobacter capsici AZ78, a Bacterium Antagonistic to Plant-Pathogenic Oomycetes.</title>
        <authorList>
            <person name="Puopolo G."/>
            <person name="Sonego P."/>
            <person name="Engelen K."/>
            <person name="Pertot I."/>
        </authorList>
    </citation>
    <scope>NUCLEOTIDE SEQUENCE [LARGE SCALE GENOMIC DNA]</scope>
    <source>
        <strain evidence="3 4">AZ78</strain>
    </source>
</reference>
<dbReference type="PANTHER" id="PTHR43767">
    <property type="entry name" value="LONG-CHAIN-FATTY-ACID--COA LIGASE"/>
    <property type="match status" value="1"/>
</dbReference>
<evidence type="ECO:0000259" key="2">
    <source>
        <dbReference type="Pfam" id="PF13193"/>
    </source>
</evidence>
<keyword evidence="4" id="KW-1185">Reference proteome</keyword>
<feature type="domain" description="AMP-binding enzyme C-terminal" evidence="2">
    <location>
        <begin position="430"/>
        <end position="509"/>
    </location>
</feature>
<dbReference type="InterPro" id="IPR050237">
    <property type="entry name" value="ATP-dep_AMP-bd_enzyme"/>
</dbReference>
<dbReference type="SUPFAM" id="SSF56801">
    <property type="entry name" value="Acetyl-CoA synthetase-like"/>
    <property type="match status" value="1"/>
</dbReference>
<dbReference type="EMBL" id="JAJA02000001">
    <property type="protein sequence ID" value="KWS04864.1"/>
    <property type="molecule type" value="Genomic_DNA"/>
</dbReference>
<evidence type="ECO:0000313" key="3">
    <source>
        <dbReference type="EMBL" id="KWS04864.1"/>
    </source>
</evidence>
<evidence type="ECO:0000259" key="1">
    <source>
        <dbReference type="Pfam" id="PF00501"/>
    </source>
</evidence>
<dbReference type="RefSeq" id="WP_036102468.1">
    <property type="nucleotide sequence ID" value="NZ_JAJA02000001.1"/>
</dbReference>
<dbReference type="Gene3D" id="3.40.50.12780">
    <property type="entry name" value="N-terminal domain of ligase-like"/>
    <property type="match status" value="1"/>
</dbReference>